<keyword evidence="5 7" id="KW-0012">Acyltransferase</keyword>
<dbReference type="GO" id="GO:0061711">
    <property type="term" value="F:tRNA N(6)-L-threonylcarbamoyladenine synthase activity"/>
    <property type="evidence" value="ECO:0007669"/>
    <property type="project" value="UniProtKB-EC"/>
</dbReference>
<name>A0AAD7CFK0_9AGAR</name>
<dbReference type="CDD" id="cd24134">
    <property type="entry name" value="ASKHA_NBD_OSGEPL1_QRI7_euk"/>
    <property type="match status" value="1"/>
</dbReference>
<dbReference type="InterPro" id="IPR000905">
    <property type="entry name" value="Gcp-like_dom"/>
</dbReference>
<dbReference type="AlphaFoldDB" id="A0AAD7CFK0"/>
<dbReference type="PANTHER" id="PTHR11735">
    <property type="entry name" value="TRNA N6-ADENOSINE THREONYLCARBAMOYLTRANSFERASE"/>
    <property type="match status" value="1"/>
</dbReference>
<dbReference type="HAMAP" id="MF_01445">
    <property type="entry name" value="TsaD"/>
    <property type="match status" value="1"/>
</dbReference>
<keyword evidence="4 7" id="KW-0479">Metal-binding</keyword>
<keyword evidence="7" id="KW-0496">Mitochondrion</keyword>
<evidence type="ECO:0000256" key="5">
    <source>
        <dbReference type="ARBA" id="ARBA00023315"/>
    </source>
</evidence>
<evidence type="ECO:0000259" key="8">
    <source>
        <dbReference type="Pfam" id="PF00814"/>
    </source>
</evidence>
<gene>
    <name evidence="9" type="ORF">FB45DRAFT_987226</name>
</gene>
<comment type="cofactor">
    <cofactor evidence="7">
        <name>a divalent metal cation</name>
        <dbReference type="ChEBI" id="CHEBI:60240"/>
    </cofactor>
    <text evidence="7">Binds 1 divalent metal cation per subunit.</text>
</comment>
<dbReference type="GO" id="GO:0072670">
    <property type="term" value="P:mitochondrial tRNA threonylcarbamoyladenosine modification"/>
    <property type="evidence" value="ECO:0007669"/>
    <property type="project" value="TreeGrafter"/>
</dbReference>
<dbReference type="EC" id="2.3.1.234" evidence="1"/>
<sequence length="378" mass="41132">MHRVRLQLRHASSVAQASTRLPGPFRVLAIETSADDSAAAVVDANRKIWSSVIVKQFEYHQPHGGIQPLIALRAHQRNLPDAVRRALLDAQLSMQDIDGVAFTRGPGLPGCLGVGCNAAKTLAAATNKPLVGVHHMQGHALTALLTTETPPQFPFVTLLVSGGHTMVVLATGNSEFQVIANTVDRSVGSTIDRVAGLLQIKWSDLGPGAALEQYCAEPVEDDGPRPETPTIMPGQLAFSFAGLHSWVERFIHNAGGVENVYKRALARAFLDTAFGHVETKLKMSLRWCADNNHDIRQIVVSGGVASNMLLRARLQNALPTLEFVFPEPSLCTDNAVMIAWASMHRFLANDHDEFTIGPLPKWSIEDIRNPHEPDITEL</sequence>
<comment type="function">
    <text evidence="7">Required for the formation of a threonylcarbamoyl group on adenosine at position 37 (t(6)A37) in mitochondrial tRNAs that read codons beginning with adenine. Probably involved in the transfer of the threonylcarbamoyl moiety of threonylcarbamoyl-AMP (TC-AMP) to the N6 group of A37. Involved in mitochondrial genome maintenance.</text>
</comment>
<keyword evidence="10" id="KW-1185">Reference proteome</keyword>
<dbReference type="NCBIfam" id="TIGR00329">
    <property type="entry name" value="gcp_kae1"/>
    <property type="match status" value="1"/>
</dbReference>
<evidence type="ECO:0000256" key="3">
    <source>
        <dbReference type="ARBA" id="ARBA00022694"/>
    </source>
</evidence>
<evidence type="ECO:0000256" key="1">
    <source>
        <dbReference type="ARBA" id="ARBA00012156"/>
    </source>
</evidence>
<dbReference type="InterPro" id="IPR022450">
    <property type="entry name" value="TsaD"/>
</dbReference>
<evidence type="ECO:0000256" key="2">
    <source>
        <dbReference type="ARBA" id="ARBA00022679"/>
    </source>
</evidence>
<keyword evidence="3 7" id="KW-0819">tRNA processing</keyword>
<keyword evidence="2 7" id="KW-0808">Transferase</keyword>
<proteinExistence type="inferred from homology"/>
<evidence type="ECO:0000313" key="9">
    <source>
        <dbReference type="EMBL" id="KAJ7647491.1"/>
    </source>
</evidence>
<dbReference type="EMBL" id="JARKIF010000002">
    <property type="protein sequence ID" value="KAJ7647491.1"/>
    <property type="molecule type" value="Genomic_DNA"/>
</dbReference>
<evidence type="ECO:0000313" key="10">
    <source>
        <dbReference type="Proteomes" id="UP001221142"/>
    </source>
</evidence>
<comment type="subcellular location">
    <subcellularLocation>
        <location evidence="7">Mitochondrion</location>
    </subcellularLocation>
</comment>
<comment type="caution">
    <text evidence="9">The sequence shown here is derived from an EMBL/GenBank/DDBJ whole genome shotgun (WGS) entry which is preliminary data.</text>
</comment>
<dbReference type="GO" id="GO:0005739">
    <property type="term" value="C:mitochondrion"/>
    <property type="evidence" value="ECO:0007669"/>
    <property type="project" value="UniProtKB-SubCell"/>
</dbReference>
<dbReference type="Gene3D" id="3.30.420.40">
    <property type="match status" value="2"/>
</dbReference>
<reference evidence="9" key="1">
    <citation type="submission" date="2023-03" db="EMBL/GenBank/DDBJ databases">
        <title>Massive genome expansion in bonnet fungi (Mycena s.s.) driven by repeated elements and novel gene families across ecological guilds.</title>
        <authorList>
            <consortium name="Lawrence Berkeley National Laboratory"/>
            <person name="Harder C.B."/>
            <person name="Miyauchi S."/>
            <person name="Viragh M."/>
            <person name="Kuo A."/>
            <person name="Thoen E."/>
            <person name="Andreopoulos B."/>
            <person name="Lu D."/>
            <person name="Skrede I."/>
            <person name="Drula E."/>
            <person name="Henrissat B."/>
            <person name="Morin E."/>
            <person name="Kohler A."/>
            <person name="Barry K."/>
            <person name="LaButti K."/>
            <person name="Morin E."/>
            <person name="Salamov A."/>
            <person name="Lipzen A."/>
            <person name="Mereny Z."/>
            <person name="Hegedus B."/>
            <person name="Baldrian P."/>
            <person name="Stursova M."/>
            <person name="Weitz H."/>
            <person name="Taylor A."/>
            <person name="Grigoriev I.V."/>
            <person name="Nagy L.G."/>
            <person name="Martin F."/>
            <person name="Kauserud H."/>
        </authorList>
    </citation>
    <scope>NUCLEOTIDE SEQUENCE</scope>
    <source>
        <strain evidence="9">9284</strain>
    </source>
</reference>
<dbReference type="PRINTS" id="PR00789">
    <property type="entry name" value="OSIALOPTASE"/>
</dbReference>
<organism evidence="9 10">
    <name type="scientific">Roridomyces roridus</name>
    <dbReference type="NCBI Taxonomy" id="1738132"/>
    <lineage>
        <taxon>Eukaryota</taxon>
        <taxon>Fungi</taxon>
        <taxon>Dikarya</taxon>
        <taxon>Basidiomycota</taxon>
        <taxon>Agaricomycotina</taxon>
        <taxon>Agaricomycetes</taxon>
        <taxon>Agaricomycetidae</taxon>
        <taxon>Agaricales</taxon>
        <taxon>Marasmiineae</taxon>
        <taxon>Mycenaceae</taxon>
        <taxon>Roridomyces</taxon>
    </lineage>
</organism>
<evidence type="ECO:0000256" key="7">
    <source>
        <dbReference type="HAMAP-Rule" id="MF_03179"/>
    </source>
</evidence>
<evidence type="ECO:0000256" key="4">
    <source>
        <dbReference type="ARBA" id="ARBA00022723"/>
    </source>
</evidence>
<evidence type="ECO:0000256" key="6">
    <source>
        <dbReference type="ARBA" id="ARBA00048117"/>
    </source>
</evidence>
<protein>
    <recommendedName>
        <fullName evidence="1">N(6)-L-threonylcarbamoyladenine synthase</fullName>
        <ecNumber evidence="1">2.3.1.234</ecNumber>
    </recommendedName>
</protein>
<dbReference type="Pfam" id="PF00814">
    <property type="entry name" value="TsaD"/>
    <property type="match status" value="1"/>
</dbReference>
<dbReference type="SUPFAM" id="SSF53067">
    <property type="entry name" value="Actin-like ATPase domain"/>
    <property type="match status" value="1"/>
</dbReference>
<comment type="catalytic activity">
    <reaction evidence="6 7">
        <text>L-threonylcarbamoyladenylate + adenosine(37) in tRNA = N(6)-L-threonylcarbamoyladenosine(37) in tRNA + AMP + H(+)</text>
        <dbReference type="Rhea" id="RHEA:37059"/>
        <dbReference type="Rhea" id="RHEA-COMP:10162"/>
        <dbReference type="Rhea" id="RHEA-COMP:10163"/>
        <dbReference type="ChEBI" id="CHEBI:15378"/>
        <dbReference type="ChEBI" id="CHEBI:73682"/>
        <dbReference type="ChEBI" id="CHEBI:74411"/>
        <dbReference type="ChEBI" id="CHEBI:74418"/>
        <dbReference type="ChEBI" id="CHEBI:456215"/>
        <dbReference type="EC" id="2.3.1.234"/>
    </reaction>
</comment>
<comment type="subunit">
    <text evidence="7">Homodimer.</text>
</comment>
<accession>A0AAD7CFK0</accession>
<dbReference type="GO" id="GO:0046872">
    <property type="term" value="F:metal ion binding"/>
    <property type="evidence" value="ECO:0007669"/>
    <property type="project" value="UniProtKB-KW"/>
</dbReference>
<feature type="domain" description="Gcp-like" evidence="8">
    <location>
        <begin position="48"/>
        <end position="340"/>
    </location>
</feature>
<dbReference type="Proteomes" id="UP001221142">
    <property type="component" value="Unassembled WGS sequence"/>
</dbReference>
<comment type="similarity">
    <text evidence="7">Belongs to the KAE1 / TsaD family.</text>
</comment>
<dbReference type="InterPro" id="IPR017861">
    <property type="entry name" value="KAE1/TsaD"/>
</dbReference>
<dbReference type="InterPro" id="IPR043129">
    <property type="entry name" value="ATPase_NBD"/>
</dbReference>
<dbReference type="FunFam" id="3.30.420.40:FF:000012">
    <property type="entry name" value="tRNA N6-adenosine threonylcarbamoyltransferase"/>
    <property type="match status" value="1"/>
</dbReference>
<dbReference type="PANTHER" id="PTHR11735:SF6">
    <property type="entry name" value="TRNA N6-ADENOSINE THREONYLCARBAMOYLTRANSFERASE, MITOCHONDRIAL"/>
    <property type="match status" value="1"/>
</dbReference>